<dbReference type="WBParaSite" id="maker-unitig_25734-snap-gene-0.2-mRNA-1">
    <property type="protein sequence ID" value="maker-unitig_25734-snap-gene-0.2-mRNA-1"/>
    <property type="gene ID" value="maker-unitig_25734-snap-gene-0.2"/>
</dbReference>
<evidence type="ECO:0000313" key="2">
    <source>
        <dbReference type="Proteomes" id="UP000095280"/>
    </source>
</evidence>
<name>A0A1I8F9H5_9PLAT</name>
<protein>
    <submittedName>
        <fullName evidence="3">Transposase</fullName>
    </submittedName>
</protein>
<dbReference type="AlphaFoldDB" id="A0A1I8F9H5"/>
<sequence length="187" mass="20248">VCSAVQNQDFTLIDDYVTRIENLAALADWTGQSPPNAGAPSARTVAAGHRRNPCPPLGPNKQRREALEQRAASKRRDLLKPDPGFNRFGPVEQRPVVKPVRKSIQTYVGASVGLAIEFDAGDRICATRVTDDCTRLHSVRLVCPHHRPASPWCPASASTCQNGAYRSVLRGSRSKAAVIMPAQDSPA</sequence>
<feature type="region of interest" description="Disordered" evidence="1">
    <location>
        <begin position="29"/>
        <end position="90"/>
    </location>
</feature>
<proteinExistence type="predicted"/>
<dbReference type="Proteomes" id="UP000095280">
    <property type="component" value="Unplaced"/>
</dbReference>
<reference evidence="3" key="1">
    <citation type="submission" date="2016-11" db="UniProtKB">
        <authorList>
            <consortium name="WormBaseParasite"/>
        </authorList>
    </citation>
    <scope>IDENTIFICATION</scope>
</reference>
<keyword evidence="2" id="KW-1185">Reference proteome</keyword>
<organism evidence="2 3">
    <name type="scientific">Macrostomum lignano</name>
    <dbReference type="NCBI Taxonomy" id="282301"/>
    <lineage>
        <taxon>Eukaryota</taxon>
        <taxon>Metazoa</taxon>
        <taxon>Spiralia</taxon>
        <taxon>Lophotrochozoa</taxon>
        <taxon>Platyhelminthes</taxon>
        <taxon>Rhabditophora</taxon>
        <taxon>Macrostomorpha</taxon>
        <taxon>Macrostomida</taxon>
        <taxon>Macrostomidae</taxon>
        <taxon>Macrostomum</taxon>
    </lineage>
</organism>
<accession>A0A1I8F9H5</accession>
<evidence type="ECO:0000256" key="1">
    <source>
        <dbReference type="SAM" id="MobiDB-lite"/>
    </source>
</evidence>
<evidence type="ECO:0000313" key="3">
    <source>
        <dbReference type="WBParaSite" id="maker-unitig_25734-snap-gene-0.2-mRNA-1"/>
    </source>
</evidence>